<feature type="domain" description="Squalene cyclase N-terminal" evidence="6">
    <location>
        <begin position="622"/>
        <end position="829"/>
    </location>
</feature>
<dbReference type="GO" id="GO:0031559">
    <property type="term" value="F:oxidosqualene cyclase activity"/>
    <property type="evidence" value="ECO:0007669"/>
    <property type="project" value="UniProtKB-ARBA"/>
</dbReference>
<keyword evidence="3" id="KW-0408">Iron</keyword>
<dbReference type="InterPro" id="IPR036396">
    <property type="entry name" value="Cyt_P450_sf"/>
</dbReference>
<dbReference type="GO" id="GO:0005506">
    <property type="term" value="F:iron ion binding"/>
    <property type="evidence" value="ECO:0007669"/>
    <property type="project" value="InterPro"/>
</dbReference>
<dbReference type="Pfam" id="PF00067">
    <property type="entry name" value="p450"/>
    <property type="match status" value="1"/>
</dbReference>
<dbReference type="SUPFAM" id="SSF48264">
    <property type="entry name" value="Cytochrome P450"/>
    <property type="match status" value="1"/>
</dbReference>
<feature type="signal peptide" evidence="4">
    <location>
        <begin position="1"/>
        <end position="19"/>
    </location>
</feature>
<feature type="chain" id="PRO_5028996358" evidence="4">
    <location>
        <begin position="20"/>
        <end position="1230"/>
    </location>
</feature>
<dbReference type="InterPro" id="IPR001128">
    <property type="entry name" value="Cyt_P450"/>
</dbReference>
<dbReference type="GO" id="GO:0005811">
    <property type="term" value="C:lipid droplet"/>
    <property type="evidence" value="ECO:0007669"/>
    <property type="project" value="InterPro"/>
</dbReference>
<evidence type="ECO:0000256" key="3">
    <source>
        <dbReference type="PIRSR" id="PIRSR602401-1"/>
    </source>
</evidence>
<dbReference type="PRINTS" id="PR00463">
    <property type="entry name" value="EP450I"/>
</dbReference>
<dbReference type="PROSITE" id="PS00086">
    <property type="entry name" value="CYTOCHROME_P450"/>
    <property type="match status" value="1"/>
</dbReference>
<dbReference type="GO" id="GO:0004497">
    <property type="term" value="F:monooxygenase activity"/>
    <property type="evidence" value="ECO:0007669"/>
    <property type="project" value="InterPro"/>
</dbReference>
<dbReference type="GO" id="GO:0016104">
    <property type="term" value="P:triterpenoid biosynthetic process"/>
    <property type="evidence" value="ECO:0007669"/>
    <property type="project" value="InterPro"/>
</dbReference>
<keyword evidence="2" id="KW-0677">Repeat</keyword>
<dbReference type="InterPro" id="IPR017972">
    <property type="entry name" value="Cyt_P450_CS"/>
</dbReference>
<dbReference type="InterPro" id="IPR002401">
    <property type="entry name" value="Cyt_P450_E_grp-I"/>
</dbReference>
<evidence type="ECO:0000256" key="2">
    <source>
        <dbReference type="ARBA" id="ARBA00022737"/>
    </source>
</evidence>
<evidence type="ECO:0000256" key="4">
    <source>
        <dbReference type="SAM" id="SignalP"/>
    </source>
</evidence>
<evidence type="ECO:0000259" key="6">
    <source>
        <dbReference type="Pfam" id="PF13249"/>
    </source>
</evidence>
<dbReference type="Pfam" id="PF13249">
    <property type="entry name" value="SQHop_cyclase_N"/>
    <property type="match status" value="1"/>
</dbReference>
<dbReference type="FunFam" id="1.50.10.20:FF:000011">
    <property type="entry name" value="Terpene cyclase/mutase family member"/>
    <property type="match status" value="1"/>
</dbReference>
<gene>
    <name evidence="7" type="ORF">AT9943_LOCUS5836</name>
</gene>
<dbReference type="SUPFAM" id="SSF48239">
    <property type="entry name" value="Terpenoid cyclases/Protein prenyltransferases"/>
    <property type="match status" value="2"/>
</dbReference>
<dbReference type="PROSITE" id="PS01074">
    <property type="entry name" value="TERPENE_SYNTHASES"/>
    <property type="match status" value="1"/>
</dbReference>
<dbReference type="CDD" id="cd02892">
    <property type="entry name" value="SQCY_1"/>
    <property type="match status" value="1"/>
</dbReference>
<accession>A0A7G2E9V7</accession>
<dbReference type="Proteomes" id="UP000516314">
    <property type="component" value="Chromosome 1"/>
</dbReference>
<dbReference type="InterPro" id="IPR018333">
    <property type="entry name" value="Squalene_cyclase"/>
</dbReference>
<feature type="domain" description="Squalene cyclase C-terminal" evidence="5">
    <location>
        <begin position="881"/>
        <end position="1222"/>
    </location>
</feature>
<dbReference type="AlphaFoldDB" id="A0A7G2E9V7"/>
<dbReference type="InterPro" id="IPR008930">
    <property type="entry name" value="Terpenoid_cyclase/PrenylTrfase"/>
</dbReference>
<comment type="similarity">
    <text evidence="1">Belongs to the terpene cyclase/mutase family.</text>
</comment>
<keyword evidence="3" id="KW-0479">Metal-binding</keyword>
<dbReference type="SFLD" id="SFLDG01016">
    <property type="entry name" value="Prenyltransferase_Like_2"/>
    <property type="match status" value="1"/>
</dbReference>
<dbReference type="Pfam" id="PF13243">
    <property type="entry name" value="SQHop_cyclase_C"/>
    <property type="match status" value="1"/>
</dbReference>
<dbReference type="EMBL" id="LR881466">
    <property type="protein sequence ID" value="CAD5317562.1"/>
    <property type="molecule type" value="Genomic_DNA"/>
</dbReference>
<comment type="cofactor">
    <cofactor evidence="3">
        <name>heme</name>
        <dbReference type="ChEBI" id="CHEBI:30413"/>
    </cofactor>
</comment>
<protein>
    <submittedName>
        <fullName evidence="7">(thale cress) hypothetical protein</fullName>
    </submittedName>
</protein>
<feature type="binding site" description="axial binding residue" evidence="3">
    <location>
        <position position="426"/>
    </location>
    <ligand>
        <name>heme</name>
        <dbReference type="ChEBI" id="CHEBI:30413"/>
    </ligand>
    <ligandPart>
        <name>Fe</name>
        <dbReference type="ChEBI" id="CHEBI:18248"/>
    </ligandPart>
</feature>
<dbReference type="PANTHER" id="PTHR11764:SF49">
    <property type="entry name" value="ARABIDIOL SYNTHASE-RELATED"/>
    <property type="match status" value="1"/>
</dbReference>
<evidence type="ECO:0000256" key="1">
    <source>
        <dbReference type="ARBA" id="ARBA00009755"/>
    </source>
</evidence>
<sequence>MSSIWNVAMLMVALVVVRISHWLYRWSNPKCPGKLPPGSMGFPIIGETLDFFKPCGVEGIPTFVKKRMIRYGPLFRTNIFGSKTVVSTDPDVIHQIFRQENTSFELGYPDIFVKVFGKDNLFLKEVFIHKYLQKITMQILGSEGLKQTMLGNMDKATRDHIRSIASQGSFNVRKEVENLVVAYMTPKLISNLKPETQSKLIDNLNAFNLDWFKSFLRLSTWKAVTKALKSREEAIQVMKDVLMMRKETREKQEDFLNTLLEELEKDGSFFDQGSAINLIFLLAFALREGTSSCTALAVKFISKDPKVLAELKREHKAIVDNRKDKEAGVSWEEYRHNMTFTNMVSNEVLRLANTTPLLFRKAVQDVEIKGYTIPAGWIVAVAPSAVHFDPAIYENPFEFNPWRWEGKEMIWGSKTFMAFGYGVRLCVGAEFSRLQMAIFLHHLVAYYDFSMVQDSEIIRSPFHQYTKDLLINISQSPTKLKIGAKGGDETHLFTTNNYTGRQTWEFDADACSPEELAEVDEARQNFSINRSRFKISADLLWRMQFLREKKFEQKIPRVEIGDAENITYKDAKTALRRGILYFKALQAEDGHWPAENSGHMLVHHWTFGENLDFGTSQRTIALHNEDGGWGIHVEGQSAMFCTVINYICLRILGVEADLDDIKGSGCARARKWILDHGGATYTPLIGKAWLSILGVYDWSGCKPIPPEVWMLPTFSPFNGGTLWIYFRDIFMGVSYLYGKKFVATPTPLILQLREELYPQPYDKILWSQARNQCAKEDLYYPQSFLQEMFWKCVHILSENILNRWPCNKLIRQKALRTTMELLHYQDEASRYFTGGCVPKPFHMLACWVEDPDGDYFKKHLARVPDYIWIGEDGLKIQSFGSQLWDTAFSLQVMLAYQDVDDDDDEIRSTLIKGYSFLNKSQLTQNPPGDHRKMLKDIAKGGWTFSDQDQGWPVSDCTAESLECCLVFGSMPSEFIGEKMDVERLYDAVNLLLYFQSKNGGITVWEAARGRTWLEWLSPVEFMEDTIVEHEYVECTGSAIVALARFLKEFPEHRREEVERFIKNAVKYIESFQMPDGSWYGNWGVCFMYGTFFAVRGLVAAGKTYQNCEPIRRAVQFILETQNVEGGWGESYLSCPNKKYTPLEGNRTNVVNTGQALMVLIMGGQMERDPLPVHRAAKVLINSQLDNGDFPQEEIMGVFKMNVMVHYATYRNIFTLWALTYYTKALRVPLC</sequence>
<evidence type="ECO:0000259" key="5">
    <source>
        <dbReference type="Pfam" id="PF13243"/>
    </source>
</evidence>
<dbReference type="GO" id="GO:0016705">
    <property type="term" value="F:oxidoreductase activity, acting on paired donors, with incorporation or reduction of molecular oxygen"/>
    <property type="evidence" value="ECO:0007669"/>
    <property type="project" value="InterPro"/>
</dbReference>
<dbReference type="InterPro" id="IPR032697">
    <property type="entry name" value="SQ_cyclase_N"/>
</dbReference>
<keyword evidence="4" id="KW-0732">Signal</keyword>
<dbReference type="GO" id="GO:0020037">
    <property type="term" value="F:heme binding"/>
    <property type="evidence" value="ECO:0007669"/>
    <property type="project" value="InterPro"/>
</dbReference>
<reference evidence="7 8" key="1">
    <citation type="submission" date="2020-09" db="EMBL/GenBank/DDBJ databases">
        <authorList>
            <person name="Ashkenazy H."/>
        </authorList>
    </citation>
    <scope>NUCLEOTIDE SEQUENCE [LARGE SCALE GENOMIC DNA]</scope>
    <source>
        <strain evidence="8">cv. Cdm-0</strain>
    </source>
</reference>
<dbReference type="NCBIfam" id="TIGR01787">
    <property type="entry name" value="squalene_cyclas"/>
    <property type="match status" value="1"/>
</dbReference>
<evidence type="ECO:0000313" key="8">
    <source>
        <dbReference type="Proteomes" id="UP000516314"/>
    </source>
</evidence>
<dbReference type="Gene3D" id="1.50.10.20">
    <property type="match status" value="2"/>
</dbReference>
<dbReference type="CDD" id="cd11043">
    <property type="entry name" value="CYP90-like"/>
    <property type="match status" value="1"/>
</dbReference>
<dbReference type="PANTHER" id="PTHR11764">
    <property type="entry name" value="TERPENE CYCLASE/MUTASE FAMILY MEMBER"/>
    <property type="match status" value="1"/>
</dbReference>
<evidence type="ECO:0000313" key="7">
    <source>
        <dbReference type="EMBL" id="CAD5317562.1"/>
    </source>
</evidence>
<organism evidence="7 8">
    <name type="scientific">Arabidopsis thaliana</name>
    <name type="common">Mouse-ear cress</name>
    <dbReference type="NCBI Taxonomy" id="3702"/>
    <lineage>
        <taxon>Eukaryota</taxon>
        <taxon>Viridiplantae</taxon>
        <taxon>Streptophyta</taxon>
        <taxon>Embryophyta</taxon>
        <taxon>Tracheophyta</taxon>
        <taxon>Spermatophyta</taxon>
        <taxon>Magnoliopsida</taxon>
        <taxon>eudicotyledons</taxon>
        <taxon>Gunneridae</taxon>
        <taxon>Pentapetalae</taxon>
        <taxon>rosids</taxon>
        <taxon>malvids</taxon>
        <taxon>Brassicales</taxon>
        <taxon>Brassicaceae</taxon>
        <taxon>Camelineae</taxon>
        <taxon>Arabidopsis</taxon>
    </lineage>
</organism>
<dbReference type="InterPro" id="IPR032696">
    <property type="entry name" value="SQ_cyclase_C"/>
</dbReference>
<dbReference type="InterPro" id="IPR002365">
    <property type="entry name" value="Terpene_synthase_CS"/>
</dbReference>
<name>A0A7G2E9V7_ARATH</name>
<dbReference type="Gene3D" id="1.10.630.10">
    <property type="entry name" value="Cytochrome P450"/>
    <property type="match status" value="1"/>
</dbReference>
<keyword evidence="3" id="KW-0349">Heme</keyword>
<proteinExistence type="inferred from homology"/>